<reference evidence="6 7" key="1">
    <citation type="journal article" date="2018" name="PLoS Pathog.">
        <title>Evolution of structural diversity of trichothecenes, a family of toxins produced by plant pathogenic and entomopathogenic fungi.</title>
        <authorList>
            <person name="Proctor R.H."/>
            <person name="McCormick S.P."/>
            <person name="Kim H.S."/>
            <person name="Cardoza R.E."/>
            <person name="Stanley A.M."/>
            <person name="Lindo L."/>
            <person name="Kelly A."/>
            <person name="Brown D.W."/>
            <person name="Lee T."/>
            <person name="Vaughan M.M."/>
            <person name="Alexander N.J."/>
            <person name="Busman M."/>
            <person name="Gutierrez S."/>
        </authorList>
    </citation>
    <scope>NUCLEOTIDE SEQUENCE [LARGE SCALE GENOMIC DNA]</scope>
    <source>
        <strain evidence="6 7">NRRL 20695</strain>
    </source>
</reference>
<dbReference type="Gene3D" id="3.90.1590.10">
    <property type="entry name" value="glutathione-dependent formaldehyde- activating enzyme (gfa)"/>
    <property type="match status" value="1"/>
</dbReference>
<comment type="caution">
    <text evidence="6">The sequence shown here is derived from an EMBL/GenBank/DDBJ whole genome shotgun (WGS) entry which is preliminary data.</text>
</comment>
<dbReference type="InterPro" id="IPR006913">
    <property type="entry name" value="CENP-V/GFA"/>
</dbReference>
<evidence type="ECO:0000256" key="1">
    <source>
        <dbReference type="ARBA" id="ARBA00005495"/>
    </source>
</evidence>
<name>A0A395SWL7_9HYPO</name>
<protein>
    <recommendedName>
        <fullName evidence="5">CENP-V/GFA domain-containing protein</fullName>
    </recommendedName>
</protein>
<sequence>MSTQQDIKLTAQCLCKAFIFTAEVSRQKLPLQASICHCTSCRNVTGAMYSSDTDWPGSQEEVLTSALKRYQFTSNVSIMFCGTCSTPLFWHEHYQNEPQNIGVFTGALRDVEIKDLIRFADQIFVGDTQDGGVSPWLQHVNPDGSSTRMWKGRRNKSEELKDDWLQSVASPVSENVSKEGIILHCRCKGVQFVFRPSNVDFSEADASSVPFYIDPKSHKHLATLDPCSYCRLSVGVDMMNWTFVLPAQIEFADDPEKDTFPRNTHELKDAVESPERDPRYGTLAMYRSSPDVQRYFCSRCSALVFYTVDDRPDVIDIAVGLLHAPEGARAESLLAWHLGAKTMGDEEVGDTWRDAFARSVNEAAEKWRIEKGYSKTWARIAAEKGKME</sequence>
<dbReference type="SUPFAM" id="SSF51316">
    <property type="entry name" value="Mss4-like"/>
    <property type="match status" value="2"/>
</dbReference>
<keyword evidence="2" id="KW-0479">Metal-binding</keyword>
<dbReference type="PANTHER" id="PTHR33337">
    <property type="entry name" value="GFA DOMAIN-CONTAINING PROTEIN"/>
    <property type="match status" value="1"/>
</dbReference>
<dbReference type="InterPro" id="IPR011057">
    <property type="entry name" value="Mss4-like_sf"/>
</dbReference>
<organism evidence="6 7">
    <name type="scientific">Fusarium longipes</name>
    <dbReference type="NCBI Taxonomy" id="694270"/>
    <lineage>
        <taxon>Eukaryota</taxon>
        <taxon>Fungi</taxon>
        <taxon>Dikarya</taxon>
        <taxon>Ascomycota</taxon>
        <taxon>Pezizomycotina</taxon>
        <taxon>Sordariomycetes</taxon>
        <taxon>Hypocreomycetidae</taxon>
        <taxon>Hypocreales</taxon>
        <taxon>Nectriaceae</taxon>
        <taxon>Fusarium</taxon>
    </lineage>
</organism>
<dbReference type="Proteomes" id="UP000266234">
    <property type="component" value="Unassembled WGS sequence"/>
</dbReference>
<comment type="similarity">
    <text evidence="1">Belongs to the Gfa family.</text>
</comment>
<feature type="domain" description="CENP-V/GFA" evidence="5">
    <location>
        <begin position="9"/>
        <end position="137"/>
    </location>
</feature>
<dbReference type="GO" id="GO:0016846">
    <property type="term" value="F:carbon-sulfur lyase activity"/>
    <property type="evidence" value="ECO:0007669"/>
    <property type="project" value="InterPro"/>
</dbReference>
<dbReference type="Gene3D" id="2.170.150.70">
    <property type="match status" value="1"/>
</dbReference>
<dbReference type="OrthoDB" id="5422068at2759"/>
<keyword evidence="3" id="KW-0862">Zinc</keyword>
<dbReference type="Pfam" id="PF04828">
    <property type="entry name" value="GFA"/>
    <property type="match status" value="1"/>
</dbReference>
<dbReference type="PANTHER" id="PTHR33337:SF40">
    <property type="entry name" value="CENP-V_GFA DOMAIN-CONTAINING PROTEIN-RELATED"/>
    <property type="match status" value="1"/>
</dbReference>
<evidence type="ECO:0000256" key="3">
    <source>
        <dbReference type="ARBA" id="ARBA00022833"/>
    </source>
</evidence>
<keyword evidence="7" id="KW-1185">Reference proteome</keyword>
<accession>A0A395SWL7</accession>
<evidence type="ECO:0000313" key="6">
    <source>
        <dbReference type="EMBL" id="RGP76873.1"/>
    </source>
</evidence>
<evidence type="ECO:0000256" key="2">
    <source>
        <dbReference type="ARBA" id="ARBA00022723"/>
    </source>
</evidence>
<proteinExistence type="inferred from homology"/>
<dbReference type="EMBL" id="PXOG01000104">
    <property type="protein sequence ID" value="RGP76873.1"/>
    <property type="molecule type" value="Genomic_DNA"/>
</dbReference>
<evidence type="ECO:0000259" key="5">
    <source>
        <dbReference type="PROSITE" id="PS51891"/>
    </source>
</evidence>
<gene>
    <name evidence="6" type="ORF">FLONG3_4956</name>
</gene>
<dbReference type="AlphaFoldDB" id="A0A395SWL7"/>
<evidence type="ECO:0000256" key="4">
    <source>
        <dbReference type="ARBA" id="ARBA00023239"/>
    </source>
</evidence>
<keyword evidence="4" id="KW-0456">Lyase</keyword>
<dbReference type="PROSITE" id="PS51891">
    <property type="entry name" value="CENP_V_GFA"/>
    <property type="match status" value="1"/>
</dbReference>
<dbReference type="GO" id="GO:0046872">
    <property type="term" value="F:metal ion binding"/>
    <property type="evidence" value="ECO:0007669"/>
    <property type="project" value="UniProtKB-KW"/>
</dbReference>
<evidence type="ECO:0000313" key="7">
    <source>
        <dbReference type="Proteomes" id="UP000266234"/>
    </source>
</evidence>